<comment type="caution">
    <text evidence="3">The sequence shown here is derived from an EMBL/GenBank/DDBJ whole genome shotgun (WGS) entry which is preliminary data.</text>
</comment>
<evidence type="ECO:0000259" key="1">
    <source>
        <dbReference type="Pfam" id="PF01408"/>
    </source>
</evidence>
<evidence type="ECO:0000259" key="2">
    <source>
        <dbReference type="Pfam" id="PF19051"/>
    </source>
</evidence>
<dbReference type="Gene3D" id="3.30.360.10">
    <property type="entry name" value="Dihydrodipicolinate Reductase, domain 2"/>
    <property type="match status" value="1"/>
</dbReference>
<reference evidence="3 4" key="1">
    <citation type="submission" date="2023-08" db="EMBL/GenBank/DDBJ databases">
        <title>Draft genome sequence of Algoriphagus taiwanensis.</title>
        <authorList>
            <person name="Takatani N."/>
            <person name="Hosokawa M."/>
            <person name="Sawabe T."/>
        </authorList>
    </citation>
    <scope>NUCLEOTIDE SEQUENCE [LARGE SCALE GENOMIC DNA]</scope>
    <source>
        <strain evidence="3 4">JCM 19755</strain>
    </source>
</reference>
<dbReference type="PANTHER" id="PTHR43818">
    <property type="entry name" value="BCDNA.GH03377"/>
    <property type="match status" value="1"/>
</dbReference>
<dbReference type="Pfam" id="PF19051">
    <property type="entry name" value="GFO_IDH_MocA_C2"/>
    <property type="match status" value="1"/>
</dbReference>
<proteinExistence type="predicted"/>
<dbReference type="InterPro" id="IPR000683">
    <property type="entry name" value="Gfo/Idh/MocA-like_OxRdtase_N"/>
</dbReference>
<evidence type="ECO:0000313" key="4">
    <source>
        <dbReference type="Proteomes" id="UP001307705"/>
    </source>
</evidence>
<accession>A0ABQ6PY85</accession>
<gene>
    <name evidence="3" type="ORF">Ataiwa_10650</name>
</gene>
<dbReference type="Gene3D" id="3.40.50.720">
    <property type="entry name" value="NAD(P)-binding Rossmann-like Domain"/>
    <property type="match status" value="1"/>
</dbReference>
<dbReference type="InterPro" id="IPR036291">
    <property type="entry name" value="NAD(P)-bd_dom_sf"/>
</dbReference>
<keyword evidence="4" id="KW-1185">Reference proteome</keyword>
<sequence length="558" mass="62681">MIIFRNLVYFFINLLSTHGIIEGIEFEKFQTIIPPQLIGDLQKSQPTSTYSRAFLRKIPFLENQIQNINLLTMKDKNPSPEQNSRRNFIKSSSLALAGFYIVPRHVLGGPGYVAPSDRLRVAGIGIGGMGFNDVSGVFRSGKVDMVALCDVDDTRAARSREAHPNAPYYKDYRIMLEKEEKNIDAVTISTPDHMHAVQAMMAMKMGKHVYVQKPMTHDIYEARMLTEAAEKYKVVTQMGNQGSSGDGVRQMVEWYNAGLIGEATKVWSWTNRPVWPQGIQWPETPVSPPEDLDWDLWLGTAPYRDYVGNLVPFNWRGWWDYGTGALGDMACHIMEPPFRVLGLGYPKSAECSVGSVYVGEFQRGYFPESCPPSSHITLRFDRPGQPDLEFHWMDGGIQPTRPEELEPNEIMGDGGNGVIIEGTEGKMMCATYGANPKLLPTSRTQEVNVPQTEYRVPGGDRGHYNNWVEACIGGYGSEEFKKLSSPFSVAGPLTESVLMGNLAIRSYDYRIPRDGSSTQFDYPGRGIKLVWDGPNMKITNFEPANQFVKRTYRDGYSL</sequence>
<dbReference type="SUPFAM" id="SSF51735">
    <property type="entry name" value="NAD(P)-binding Rossmann-fold domains"/>
    <property type="match status" value="1"/>
</dbReference>
<dbReference type="Pfam" id="PF01408">
    <property type="entry name" value="GFO_IDH_MocA"/>
    <property type="match status" value="1"/>
</dbReference>
<name>A0ABQ6PY85_9BACT</name>
<protein>
    <submittedName>
        <fullName evidence="3">Gfo/Idh/MocA family oxidoreductase</fullName>
    </submittedName>
</protein>
<organism evidence="3 4">
    <name type="scientific">Algoriphagus taiwanensis</name>
    <dbReference type="NCBI Taxonomy" id="1445656"/>
    <lineage>
        <taxon>Bacteria</taxon>
        <taxon>Pseudomonadati</taxon>
        <taxon>Bacteroidota</taxon>
        <taxon>Cytophagia</taxon>
        <taxon>Cytophagales</taxon>
        <taxon>Cyclobacteriaceae</taxon>
        <taxon>Algoriphagus</taxon>
    </lineage>
</organism>
<feature type="domain" description="Gfo/Idh/MocA-like oxidoreductase bacterial type C-terminal" evidence="2">
    <location>
        <begin position="285"/>
        <end position="341"/>
    </location>
</feature>
<dbReference type="PANTHER" id="PTHR43818:SF10">
    <property type="entry name" value="NADH-DEPENDENT DEHYDROGENASE-RELATED"/>
    <property type="match status" value="1"/>
</dbReference>
<feature type="domain" description="Gfo/Idh/MocA-like oxidoreductase N-terminal" evidence="1">
    <location>
        <begin position="120"/>
        <end position="239"/>
    </location>
</feature>
<dbReference type="SUPFAM" id="SSF55347">
    <property type="entry name" value="Glyceraldehyde-3-phosphate dehydrogenase-like, C-terminal domain"/>
    <property type="match status" value="1"/>
</dbReference>
<dbReference type="Proteomes" id="UP001307705">
    <property type="component" value="Unassembled WGS sequence"/>
</dbReference>
<evidence type="ECO:0000313" key="3">
    <source>
        <dbReference type="EMBL" id="GMQ32793.1"/>
    </source>
</evidence>
<dbReference type="EMBL" id="BTPE01000003">
    <property type="protein sequence ID" value="GMQ32793.1"/>
    <property type="molecule type" value="Genomic_DNA"/>
</dbReference>
<dbReference type="InterPro" id="IPR043906">
    <property type="entry name" value="Gfo/Idh/MocA_OxRdtase_bact_C"/>
</dbReference>
<dbReference type="InterPro" id="IPR050463">
    <property type="entry name" value="Gfo/Idh/MocA_oxidrdct_glycsds"/>
</dbReference>